<evidence type="ECO:0000256" key="1">
    <source>
        <dbReference type="SAM" id="MobiDB-lite"/>
    </source>
</evidence>
<dbReference type="OrthoDB" id="17798at2759"/>
<dbReference type="SUPFAM" id="SSF57850">
    <property type="entry name" value="RING/U-box"/>
    <property type="match status" value="1"/>
</dbReference>
<gene>
    <name evidence="2" type="ORF">Rsub_10964</name>
</gene>
<evidence type="ECO:0000313" key="3">
    <source>
        <dbReference type="Proteomes" id="UP000247498"/>
    </source>
</evidence>
<evidence type="ECO:0000313" key="2">
    <source>
        <dbReference type="EMBL" id="GBF98301.1"/>
    </source>
</evidence>
<proteinExistence type="predicted"/>
<feature type="compositionally biased region" description="Gly residues" evidence="1">
    <location>
        <begin position="743"/>
        <end position="768"/>
    </location>
</feature>
<dbReference type="EMBL" id="BDRX01000121">
    <property type="protein sequence ID" value="GBF98301.1"/>
    <property type="molecule type" value="Genomic_DNA"/>
</dbReference>
<comment type="caution">
    <text evidence="2">The sequence shown here is derived from an EMBL/GenBank/DDBJ whole genome shotgun (WGS) entry which is preliminary data.</text>
</comment>
<feature type="region of interest" description="Disordered" evidence="1">
    <location>
        <begin position="737"/>
        <end position="770"/>
    </location>
</feature>
<feature type="region of interest" description="Disordered" evidence="1">
    <location>
        <begin position="2578"/>
        <end position="2602"/>
    </location>
</feature>
<feature type="region of interest" description="Disordered" evidence="1">
    <location>
        <begin position="1305"/>
        <end position="1326"/>
    </location>
</feature>
<dbReference type="STRING" id="307507.A0A2V0PEL8"/>
<keyword evidence="3" id="KW-1185">Reference proteome</keyword>
<sequence length="2712" mass="269558">MEEPGDLLPPLPELEALVLGAELGNRPRSELLGGLSPKDGAFARALLALQEGGGDVAAARRHFEELKRIAADDAAPGLEALAAPLALREWAGASGPGRARAAAALRELLGLEPSDSDDESEEGAAPGDDSGGEGGGEGGGGAAAPPCRAPPSQLEPGQYAEPAFAAAAAAASAGSPLASLQLLRPPRLPAALASAAAAPPEARLRALQAGLLSGPALALLPAAAHAELLAAWAAEDARGAAEHARGAWRHVTEAHAAALRAALPEPPGADPRIDRPYAAELLAKRLASLGAEPPAAAAEPGGGGGGGAAAAAAGLARERARADAALALCEELGPAADWMRLAALHASLQLRLRADGAVDPLQLFEFLSLLGRCRWGRGGGGGGGGFPRPVPMPAPMGGPRRAALALAVASMAPPGGAGGEGPEAAGPVLLDEAEDPPLPPPLGPRVPPEHRLRHDAAAWLTRAAWQDGAAHPGVVCDVCGASCLPGRRLRSGALPDWDCCGACAGSDAARAAGPLIEVAPEEHFHPDRPLPFGLASAGGLDPLAAAAAAAEGKLLSGRGDGAAWGRALAAAPGGEARLAALREVVTLEFEPSNPQLYLPEDEVVLRLAAKSAGQQGVLLKLFELSPWAIAAATGGPPSVDIDLAGAAAGEEFVLGAAAPGEAAPGPLVRRVLEWRGLAGRSGAFLFEAVCGDRTARALGCVHVRERLTLAGHAISAFDEQWRPIADVRVWVEGQELGPEQSGGEAGQSGGEAGQSGGGTGQSGGGGGAPEVLIPFAREERRAALVVGRGAPGAPCAVLRDWRRLAEQYELDASVAAPQEGLLPRARAALAVRVALRLHGRAVPLELLEKVTLAVTASTLDGAEVASAAEGFGLDPATGEGAHWVDLPDRCCRVAAVLTARVRLAAPGPNGGPAYQDLRHDASWEVCGADAGAAIFDAYLERTSDGAAAASGGAAAAPGGAAAAPGGGFVLRVLGRAGEPPPAPKTVVVQLSSLDWDEGVRLRFNLQTGPDGTVPLGPLSGVRTLWAHLAAGDDPPGAAPAPAGAVRRWRVAAAAAAAPCAPPALALRAGAPLALPLPGAPGGGAPGATLLRVAAAAAGADAAAQSELGDEESTVIADVTAAHVAWEPPGAPGCEGALVVSGLPPGLYRLLLPQSGDCPDGAEGSFPPGGGWPGSVSIEVLQPAPIDAAAAAAAAPAAGSGDGALLLRPPPAPGAGGALLSASDAAPPRIARVEVSARGGATVELRGGEAGLRAARVALVDSSVLYVLRRRQWEAAGGRRPGSLLQRPSLLVHPRAVRSALPSSRRVVAGGDGGRFEAPPPPSEAAHARRGPAMMKRAAMAAAPGGPLRPMMAAAACFYGAPPAPCPPPPPPEGPFEAAATPGLAFCRGAAVLTLPVRRADVTDAQSGGCAMTVRLAPRELEALLSEALGARARASEEGSLLEGFGFTHATFAAWLPGGAPGRASVARIAVGGRGGAAVASEAAARDVGQSRPTPDPGAVLTQALSVSPLLPGESLEIADAASAAFNVYSGLGQAARLFEGLMGAGGGGAPWEALDGVPRGADAWREWAWLPGWRALPPAQRRARLSSDCCSELLFFLAMRDAPFFCQAALPMLAARLPGSHTCVEEWLLLQGQSGRLPHFWAPAGAGPGSQPAGASEAGAAGGGGYEAARAAFVARWGAPARYCRLNALEKVLLAAAKGPAALRLLARDMRQRLLPPKERAQRSWLQPHRRRQFEAALACGAASAGTGGGGEDGGALAYGAAPPGGGGGGGGAGLDAWAAASDMAVAQDEGFLMVPPPAAAAPLAAGFGEELRARGRSAANAARRARAAPQETKEWAEAGWWRQEGRAAPPETIPESFFWAAWADHLAAASDASAAGAAAAPAASASGAAGAAAAAEAAAAASAAPFLPEELTEAPATVASALAALAVLGLRMDGDPPSGGDGGGGGGGAAAAGAARAPWRAERGARGAVTLAAAEPCLVYARQTAPAPGPACGGVAVAERLYEAARPLLEDPETGEEIEARAEGPLVAGVAYRSDVVVTSTAGAARRYELLMQIPSGALPLEGQPLSAASQITLPPYGCHVATLSFYFPRPGTFTAAPPSITRAGRPAWLPPAPPRPPLAVAAAAPAAAPGAAAGPASPFDWGAFLRSAPDPKVLSYLAEGDLSLAVPLSALSRRCRRDARFFSAAVAALSARGAFDPAVWAHALRHGDAAALRQLLPATPLARRLGALLPAVGGALGAAGGAAGDAAGDGTADAPGDAGYLPHVEFWPWTNAYVRPVLGADSEPNPLPAVLSDNEAIAGHYRALLARCLMAAPRLGPLEAAQLSVHLLLQDRTDEAEALLARFAPQLSSLPRGGPLSLQLEYARASLALTNRALLAGGRGGEADVRTALAVALARRDDPQTDEAWRARFAAVAETASAALVGGPSPAVGAGAGAGAGGGADGGGAGEEPLLALDGFDSAGRLLVTHRGVSAVTVAGYSVDAELLFSSDPFGGPFGGGGGGGGGSGGGGGGAEGLGRAAFVAPAAAARVPVAPPAGGGAAATAAVDVSELLKRAAGGAALLEVTAAGLRRCIPRRATPAPAPAPASAPLRPSVPGSPPPAFPSRLRLHLSESLGIVTVLSSAAGGASADAAGQPQASPAAGAYVKVFARMGPGAAPWFYKDGYTDACGAFDYATLPALAGGGGERPAEFALFVAAEGAGAAAARAAAPPRL</sequence>
<accession>A0A2V0PEL8</accession>
<protein>
    <submittedName>
        <fullName evidence="2">Uncharacterized protein</fullName>
    </submittedName>
</protein>
<feature type="compositionally biased region" description="Gly residues" evidence="1">
    <location>
        <begin position="132"/>
        <end position="142"/>
    </location>
</feature>
<dbReference type="PANTHER" id="PTHR40903">
    <property type="entry name" value="GLYCINE-RICH CELL WALL STRUCTURAL PROTEIN 1-LIKE"/>
    <property type="match status" value="1"/>
</dbReference>
<dbReference type="InParanoid" id="A0A2V0PEL8"/>
<name>A0A2V0PEL8_9CHLO</name>
<reference evidence="2 3" key="1">
    <citation type="journal article" date="2018" name="Sci. Rep.">
        <title>Raphidocelis subcapitata (=Pseudokirchneriella subcapitata) provides an insight into genome evolution and environmental adaptations in the Sphaeropleales.</title>
        <authorList>
            <person name="Suzuki S."/>
            <person name="Yamaguchi H."/>
            <person name="Nakajima N."/>
            <person name="Kawachi M."/>
        </authorList>
    </citation>
    <scope>NUCLEOTIDE SEQUENCE [LARGE SCALE GENOMIC DNA]</scope>
    <source>
        <strain evidence="2 3">NIES-35</strain>
    </source>
</reference>
<feature type="region of interest" description="Disordered" evidence="1">
    <location>
        <begin position="112"/>
        <end position="156"/>
    </location>
</feature>
<organism evidence="2 3">
    <name type="scientific">Raphidocelis subcapitata</name>
    <dbReference type="NCBI Taxonomy" id="307507"/>
    <lineage>
        <taxon>Eukaryota</taxon>
        <taxon>Viridiplantae</taxon>
        <taxon>Chlorophyta</taxon>
        <taxon>core chlorophytes</taxon>
        <taxon>Chlorophyceae</taxon>
        <taxon>CS clade</taxon>
        <taxon>Sphaeropleales</taxon>
        <taxon>Selenastraceae</taxon>
        <taxon>Raphidocelis</taxon>
    </lineage>
</organism>
<dbReference type="PANTHER" id="PTHR40903:SF1">
    <property type="entry name" value="HYPHALLY REGULATED CELL WALL PROTEIN 3"/>
    <property type="match status" value="1"/>
</dbReference>
<dbReference type="Proteomes" id="UP000247498">
    <property type="component" value="Unassembled WGS sequence"/>
</dbReference>